<dbReference type="PANTHER" id="PTHR19375">
    <property type="entry name" value="HEAT SHOCK PROTEIN 70KDA"/>
    <property type="match status" value="1"/>
</dbReference>
<keyword evidence="2" id="KW-0547">Nucleotide-binding</keyword>
<keyword evidence="4" id="KW-0934">Plastid</keyword>
<proteinExistence type="inferred from homology"/>
<dbReference type="InterPro" id="IPR043129">
    <property type="entry name" value="ATPase_NBD"/>
</dbReference>
<dbReference type="PROSITE" id="PS00297">
    <property type="entry name" value="HSP70_1"/>
    <property type="match status" value="1"/>
</dbReference>
<dbReference type="GO" id="GO:0005524">
    <property type="term" value="F:ATP binding"/>
    <property type="evidence" value="ECO:0007669"/>
    <property type="project" value="UniProtKB-KW"/>
</dbReference>
<dbReference type="EMBL" id="KM065533">
    <property type="protein sequence ID" value="AIE11706.1"/>
    <property type="molecule type" value="Genomic_DNA"/>
</dbReference>
<dbReference type="AlphaFoldDB" id="A0A068J3Q5"/>
<sequence>MATIEENVIGIDLGTSNCVCAFFENGKAEIIPNSEDLRMTPSFVAYTDKKELIVGQVAKRQALNNPHNTFYSVVIFEIDSNGILSVTAKDKGTGQQQSVTVEGTSNLSNDEIDQMVRDAELNAKVDLIAKDEINTFDKGNFYLQSGQKCLAKLNPEKQIEFQWIRFSKLMQNLENCLKEQNLLKCERFIEEYERFFNNTNNTNNTDVDLDDYV</sequence>
<gene>
    <name evidence="4" type="primary">dnaK</name>
</gene>
<organism evidence="4">
    <name type="scientific">Karlodinium veneficum</name>
    <name type="common">Dinoflagellate</name>
    <name type="synonym">Karlodinium micrum</name>
    <dbReference type="NCBI Taxonomy" id="407301"/>
    <lineage>
        <taxon>Eukaryota</taxon>
        <taxon>Sar</taxon>
        <taxon>Alveolata</taxon>
        <taxon>Dinophyceae</taxon>
        <taxon>Gymnodiniales</taxon>
        <taxon>Kareniaceae</taxon>
        <taxon>Karlodinium</taxon>
    </lineage>
</organism>
<dbReference type="GO" id="GO:0016787">
    <property type="term" value="F:hydrolase activity"/>
    <property type="evidence" value="ECO:0007669"/>
    <property type="project" value="UniProtKB-KW"/>
</dbReference>
<keyword evidence="4" id="KW-0378">Hydrolase</keyword>
<keyword evidence="4" id="KW-0346">Stress response</keyword>
<dbReference type="InterPro" id="IPR018181">
    <property type="entry name" value="Heat_shock_70_CS"/>
</dbReference>
<comment type="similarity">
    <text evidence="1">Belongs to the heat shock protein 70 family.</text>
</comment>
<name>A0A068J3Q5_KARVE</name>
<evidence type="ECO:0000313" key="4">
    <source>
        <dbReference type="EMBL" id="AIE11706.1"/>
    </source>
</evidence>
<dbReference type="SUPFAM" id="SSF53067">
    <property type="entry name" value="Actin-like ATPase domain"/>
    <property type="match status" value="1"/>
</dbReference>
<protein>
    <submittedName>
        <fullName evidence="4">Heat shock protein 70</fullName>
        <ecNumber evidence="4">3.6.4.10</ecNumber>
    </submittedName>
</protein>
<keyword evidence="4" id="KW-0150">Chloroplast</keyword>
<dbReference type="EC" id="3.6.4.10" evidence="4"/>
<dbReference type="InterPro" id="IPR029048">
    <property type="entry name" value="HSP70_C_sf"/>
</dbReference>
<dbReference type="Gene3D" id="3.30.420.40">
    <property type="match status" value="1"/>
</dbReference>
<reference evidence="4" key="1">
    <citation type="journal article" date="2014" name="Mol. Biol. Evol.">
        <title>Genome-wide transcript profiling reveals the coevolution of plastid gene sequences and transcript processing pathways in the fucoxanthin dinoflagellate Karlodinium veneficum.</title>
        <authorList>
            <person name="Richardson E."/>
            <person name="Dorrell R.G."/>
            <person name="Howe C.J."/>
        </authorList>
    </citation>
    <scope>NUCLEOTIDE SEQUENCE</scope>
    <source>
        <strain evidence="4">UIO297</strain>
    </source>
</reference>
<accession>A0A068J3Q5</accession>
<dbReference type="InterPro" id="IPR013126">
    <property type="entry name" value="Hsp_70_fam"/>
</dbReference>
<dbReference type="FunFam" id="3.30.420.40:FF:000028">
    <property type="entry name" value="heat shock 70 kDa protein-like"/>
    <property type="match status" value="1"/>
</dbReference>
<keyword evidence="3" id="KW-0067">ATP-binding</keyword>
<evidence type="ECO:0000256" key="2">
    <source>
        <dbReference type="ARBA" id="ARBA00022741"/>
    </source>
</evidence>
<evidence type="ECO:0000256" key="1">
    <source>
        <dbReference type="ARBA" id="ARBA00007381"/>
    </source>
</evidence>
<dbReference type="PRINTS" id="PR00301">
    <property type="entry name" value="HEATSHOCK70"/>
</dbReference>
<dbReference type="Gene3D" id="1.20.1270.10">
    <property type="match status" value="1"/>
</dbReference>
<dbReference type="InterPro" id="IPR029047">
    <property type="entry name" value="HSP70_peptide-bd_sf"/>
</dbReference>
<dbReference type="Pfam" id="PF00012">
    <property type="entry name" value="HSP70"/>
    <property type="match status" value="2"/>
</dbReference>
<geneLocation type="chloroplast" evidence="4"/>
<dbReference type="GO" id="GO:0140662">
    <property type="term" value="F:ATP-dependent protein folding chaperone"/>
    <property type="evidence" value="ECO:0007669"/>
    <property type="project" value="InterPro"/>
</dbReference>
<reference evidence="4" key="2">
    <citation type="submission" date="2014-01" db="EMBL/GenBank/DDBJ databases">
        <authorList>
            <person name="Richardson E.G."/>
            <person name="Howe C.J."/>
            <person name="Dorrell R.G."/>
        </authorList>
    </citation>
    <scope>NUCLEOTIDE SEQUENCE</scope>
    <source>
        <strain evidence="4">UIO297</strain>
    </source>
</reference>
<dbReference type="SUPFAM" id="SSF100920">
    <property type="entry name" value="Heat shock protein 70kD (HSP70), peptide-binding domain"/>
    <property type="match status" value="1"/>
</dbReference>
<evidence type="ECO:0000256" key="3">
    <source>
        <dbReference type="ARBA" id="ARBA00022840"/>
    </source>
</evidence>